<dbReference type="PANTHER" id="PTHR30336:SF4">
    <property type="entry name" value="ENVELOPE BIOGENESIS FACTOR ELYC"/>
    <property type="match status" value="1"/>
</dbReference>
<accession>A0A3D4T180</accession>
<feature type="transmembrane region" description="Helical" evidence="1">
    <location>
        <begin position="63"/>
        <end position="88"/>
    </location>
</feature>
<dbReference type="CDD" id="cd06259">
    <property type="entry name" value="YdcF-like"/>
    <property type="match status" value="1"/>
</dbReference>
<sequence length="358" mass="37632">MTGVWIFGTVTVLLAVLTVWRIVREPRRVLHGLLLVATLVSLWLTLLAATWDGDGAGDAPALLFYGTIVVGLLLILGTGLFLIVNGLIVVHREGLGLSTLVPAVFGLLLVGIIVGLVTVVLFVGRGSDGHPWLGDLLVLVVLPLCAVPVGMLLVNLVGFILYSVLYGRIGRTTGADAVIVLGAGLDGDTVTPLLAARVDRGIRAWRDLAASGRSPLLVLSGGQGADEVVPEAVAMAGYAADRGMPREAMVLEDASTTTQENLVNSRELLAGRGATGRVVVVTSNYHAMRAASLTEELGIPATVVGARTASYFVPAGFLREFVAVVNRYRRRLLIVWLSLSALWLLLAGALLVIANAGQ</sequence>
<dbReference type="Pfam" id="PF02698">
    <property type="entry name" value="DUF218"/>
    <property type="match status" value="1"/>
</dbReference>
<feature type="transmembrane region" description="Helical" evidence="1">
    <location>
        <begin position="30"/>
        <end position="51"/>
    </location>
</feature>
<dbReference type="STRING" id="863239.GCA_000213935_00713"/>
<dbReference type="AlphaFoldDB" id="A0A3D4T180"/>
<comment type="caution">
    <text evidence="3">The sequence shown here is derived from an EMBL/GenBank/DDBJ whole genome shotgun (WGS) entry which is preliminary data.</text>
</comment>
<dbReference type="Gene3D" id="3.40.50.620">
    <property type="entry name" value="HUPs"/>
    <property type="match status" value="1"/>
</dbReference>
<dbReference type="GO" id="GO:0000270">
    <property type="term" value="P:peptidoglycan metabolic process"/>
    <property type="evidence" value="ECO:0007669"/>
    <property type="project" value="TreeGrafter"/>
</dbReference>
<name>A0A3D4T180_9CORY</name>
<dbReference type="RefSeq" id="WP_010121681.1">
    <property type="nucleotide sequence ID" value="NZ_DAITTW010000007.1"/>
</dbReference>
<protein>
    <submittedName>
        <fullName evidence="3">YdcF family protein</fullName>
    </submittedName>
</protein>
<feature type="transmembrane region" description="Helical" evidence="1">
    <location>
        <begin position="136"/>
        <end position="162"/>
    </location>
</feature>
<dbReference type="Proteomes" id="UP000261739">
    <property type="component" value="Unassembled WGS sequence"/>
</dbReference>
<gene>
    <name evidence="3" type="ORF">DIW82_06885</name>
</gene>
<feature type="transmembrane region" description="Helical" evidence="1">
    <location>
        <begin position="100"/>
        <end position="124"/>
    </location>
</feature>
<evidence type="ECO:0000256" key="1">
    <source>
        <dbReference type="SAM" id="Phobius"/>
    </source>
</evidence>
<dbReference type="InterPro" id="IPR051599">
    <property type="entry name" value="Cell_Envelope_Assoc"/>
</dbReference>
<evidence type="ECO:0000259" key="2">
    <source>
        <dbReference type="Pfam" id="PF02698"/>
    </source>
</evidence>
<evidence type="ECO:0000313" key="3">
    <source>
        <dbReference type="EMBL" id="HCT14510.1"/>
    </source>
</evidence>
<feature type="domain" description="DUF218" evidence="2">
    <location>
        <begin position="176"/>
        <end position="310"/>
    </location>
</feature>
<proteinExistence type="predicted"/>
<organism evidence="3 4">
    <name type="scientific">Corynebacterium nuruki</name>
    <dbReference type="NCBI Taxonomy" id="1032851"/>
    <lineage>
        <taxon>Bacteria</taxon>
        <taxon>Bacillati</taxon>
        <taxon>Actinomycetota</taxon>
        <taxon>Actinomycetes</taxon>
        <taxon>Mycobacteriales</taxon>
        <taxon>Corynebacteriaceae</taxon>
        <taxon>Corynebacterium</taxon>
    </lineage>
</organism>
<keyword evidence="1" id="KW-0812">Transmembrane</keyword>
<evidence type="ECO:0000313" key="4">
    <source>
        <dbReference type="Proteomes" id="UP000261739"/>
    </source>
</evidence>
<dbReference type="GO" id="GO:0005886">
    <property type="term" value="C:plasma membrane"/>
    <property type="evidence" value="ECO:0007669"/>
    <property type="project" value="TreeGrafter"/>
</dbReference>
<dbReference type="EMBL" id="DQID01000180">
    <property type="protein sequence ID" value="HCT14510.1"/>
    <property type="molecule type" value="Genomic_DNA"/>
</dbReference>
<keyword evidence="1" id="KW-1133">Transmembrane helix</keyword>
<dbReference type="InterPro" id="IPR014729">
    <property type="entry name" value="Rossmann-like_a/b/a_fold"/>
</dbReference>
<dbReference type="InterPro" id="IPR003848">
    <property type="entry name" value="DUF218"/>
</dbReference>
<feature type="transmembrane region" description="Helical" evidence="1">
    <location>
        <begin position="6"/>
        <end position="23"/>
    </location>
</feature>
<dbReference type="PANTHER" id="PTHR30336">
    <property type="entry name" value="INNER MEMBRANE PROTEIN, PROBABLE PERMEASE"/>
    <property type="match status" value="1"/>
</dbReference>
<feature type="transmembrane region" description="Helical" evidence="1">
    <location>
        <begin position="333"/>
        <end position="354"/>
    </location>
</feature>
<keyword evidence="1" id="KW-0472">Membrane</keyword>
<reference evidence="3 4" key="1">
    <citation type="journal article" date="2018" name="Nat. Biotechnol.">
        <title>A standardized bacterial taxonomy based on genome phylogeny substantially revises the tree of life.</title>
        <authorList>
            <person name="Parks D.H."/>
            <person name="Chuvochina M."/>
            <person name="Waite D.W."/>
            <person name="Rinke C."/>
            <person name="Skarshewski A."/>
            <person name="Chaumeil P.A."/>
            <person name="Hugenholtz P."/>
        </authorList>
    </citation>
    <scope>NUCLEOTIDE SEQUENCE [LARGE SCALE GENOMIC DNA]</scope>
    <source>
        <strain evidence="3">UBA11247</strain>
    </source>
</reference>
<dbReference type="GO" id="GO:0043164">
    <property type="term" value="P:Gram-negative-bacterium-type cell wall biogenesis"/>
    <property type="evidence" value="ECO:0007669"/>
    <property type="project" value="TreeGrafter"/>
</dbReference>